<organism evidence="3 4">
    <name type="scientific">Gluconobacter wancherniae NBRC 103581</name>
    <dbReference type="NCBI Taxonomy" id="656744"/>
    <lineage>
        <taxon>Bacteria</taxon>
        <taxon>Pseudomonadati</taxon>
        <taxon>Pseudomonadota</taxon>
        <taxon>Alphaproteobacteria</taxon>
        <taxon>Acetobacterales</taxon>
        <taxon>Acetobacteraceae</taxon>
        <taxon>Gluconobacter</taxon>
    </lineage>
</organism>
<dbReference type="Pfam" id="PF00487">
    <property type="entry name" value="FA_desaturase"/>
    <property type="match status" value="1"/>
</dbReference>
<keyword evidence="1" id="KW-0812">Transmembrane</keyword>
<dbReference type="GO" id="GO:0016717">
    <property type="term" value="F:oxidoreductase activity, acting on paired donors, with oxidation of a pair of donors resulting in the reduction of molecular oxygen to two molecules of water"/>
    <property type="evidence" value="ECO:0007669"/>
    <property type="project" value="TreeGrafter"/>
</dbReference>
<evidence type="ECO:0000256" key="1">
    <source>
        <dbReference type="SAM" id="Phobius"/>
    </source>
</evidence>
<protein>
    <recommendedName>
        <fullName evidence="2">Fatty acid desaturase domain-containing protein</fullName>
    </recommendedName>
</protein>
<feature type="transmembrane region" description="Helical" evidence="1">
    <location>
        <begin position="33"/>
        <end position="53"/>
    </location>
</feature>
<dbReference type="InterPro" id="IPR005804">
    <property type="entry name" value="FA_desaturase_dom"/>
</dbReference>
<accession>A0A511B0A9</accession>
<feature type="transmembrane region" description="Helical" evidence="1">
    <location>
        <begin position="163"/>
        <end position="182"/>
    </location>
</feature>
<keyword evidence="4" id="KW-1185">Reference proteome</keyword>
<feature type="transmembrane region" description="Helical" evidence="1">
    <location>
        <begin position="59"/>
        <end position="78"/>
    </location>
</feature>
<dbReference type="PANTHER" id="PTHR19353">
    <property type="entry name" value="FATTY ACID DESATURASE 2"/>
    <property type="match status" value="1"/>
</dbReference>
<dbReference type="PANTHER" id="PTHR19353:SF73">
    <property type="entry name" value="FATTY ACID DESATURASE"/>
    <property type="match status" value="1"/>
</dbReference>
<dbReference type="GO" id="GO:0006629">
    <property type="term" value="P:lipid metabolic process"/>
    <property type="evidence" value="ECO:0007669"/>
    <property type="project" value="InterPro"/>
</dbReference>
<proteinExistence type="predicted"/>
<comment type="caution">
    <text evidence="3">The sequence shown here is derived from an EMBL/GenBank/DDBJ whole genome shotgun (WGS) entry which is preliminary data.</text>
</comment>
<evidence type="ECO:0000313" key="3">
    <source>
        <dbReference type="EMBL" id="GEK93885.1"/>
    </source>
</evidence>
<dbReference type="OrthoDB" id="9769653at2"/>
<reference evidence="3 4" key="1">
    <citation type="submission" date="2019-07" db="EMBL/GenBank/DDBJ databases">
        <title>Whole genome shotgun sequence of Gluconobacter wancherniae NBRC 103581.</title>
        <authorList>
            <person name="Hosoyama A."/>
            <person name="Uohara A."/>
            <person name="Ohji S."/>
            <person name="Ichikawa N."/>
        </authorList>
    </citation>
    <scope>NUCLEOTIDE SEQUENCE [LARGE SCALE GENOMIC DNA]</scope>
    <source>
        <strain evidence="3 4">NBRC 103581</strain>
    </source>
</reference>
<evidence type="ECO:0000313" key="4">
    <source>
        <dbReference type="Proteomes" id="UP000321230"/>
    </source>
</evidence>
<feature type="transmembrane region" description="Helical" evidence="1">
    <location>
        <begin position="218"/>
        <end position="239"/>
    </location>
</feature>
<dbReference type="EMBL" id="BJUZ01000002">
    <property type="protein sequence ID" value="GEK93885.1"/>
    <property type="molecule type" value="Genomic_DNA"/>
</dbReference>
<dbReference type="Proteomes" id="UP000321230">
    <property type="component" value="Unassembled WGS sequence"/>
</dbReference>
<name>A0A511B0A9_9PROT</name>
<dbReference type="AlphaFoldDB" id="A0A511B0A9"/>
<feature type="transmembrane region" description="Helical" evidence="1">
    <location>
        <begin position="194"/>
        <end position="213"/>
    </location>
</feature>
<keyword evidence="1" id="KW-0472">Membrane</keyword>
<sequence length="343" mass="39186">MTQRAAHELAASGCSDDPINSIRKYQGSQFGRSLFQVLSTIGLLLGSYVLIYAGLMHGWWISLAITPFAAGLSIRTFILQHDCGHGSLFKASWANDFVGRLCSLLTLTPYDHWKKHHRLHHGSWNNMDTRGRLSDMYSDCITVSEYQKMTPIKKYLYRASKNPALTVFLMPPIIFFIVYRIAFDTPRHWVKERLGVYLTNLILLLGYGALVWLMGLKFVAIVSFMVIYPAAVTGVWLFLVQHKFEGVQWAKKPQWNAFDAVLTGCSFLRLPGIMRWFTGDIGVHHVHHAAPGIPNYRLLACHDAHVVFQNVKILTWRDGIREARSNVLWDEETQTMVDLYSVR</sequence>
<evidence type="ECO:0000259" key="2">
    <source>
        <dbReference type="Pfam" id="PF00487"/>
    </source>
</evidence>
<dbReference type="InterPro" id="IPR012171">
    <property type="entry name" value="Fatty_acid_desaturase"/>
</dbReference>
<keyword evidence="1" id="KW-1133">Transmembrane helix</keyword>
<dbReference type="RefSeq" id="WP_146796203.1">
    <property type="nucleotide sequence ID" value="NZ_BARC01000008.1"/>
</dbReference>
<gene>
    <name evidence="3" type="ORF">GWA01_16550</name>
</gene>
<feature type="domain" description="Fatty acid desaturase" evidence="2">
    <location>
        <begin position="59"/>
        <end position="304"/>
    </location>
</feature>
<dbReference type="GO" id="GO:0016020">
    <property type="term" value="C:membrane"/>
    <property type="evidence" value="ECO:0007669"/>
    <property type="project" value="TreeGrafter"/>
</dbReference>